<comment type="caution">
    <text evidence="1">The sequence shown here is derived from an EMBL/GenBank/DDBJ whole genome shotgun (WGS) entry which is preliminary data.</text>
</comment>
<protein>
    <submittedName>
        <fullName evidence="1">Uncharacterized protein</fullName>
    </submittedName>
</protein>
<name>A0ABR2RIY6_9ROSI</name>
<organism evidence="1 2">
    <name type="scientific">Hibiscus sabdariffa</name>
    <name type="common">roselle</name>
    <dbReference type="NCBI Taxonomy" id="183260"/>
    <lineage>
        <taxon>Eukaryota</taxon>
        <taxon>Viridiplantae</taxon>
        <taxon>Streptophyta</taxon>
        <taxon>Embryophyta</taxon>
        <taxon>Tracheophyta</taxon>
        <taxon>Spermatophyta</taxon>
        <taxon>Magnoliopsida</taxon>
        <taxon>eudicotyledons</taxon>
        <taxon>Gunneridae</taxon>
        <taxon>Pentapetalae</taxon>
        <taxon>rosids</taxon>
        <taxon>malvids</taxon>
        <taxon>Malvales</taxon>
        <taxon>Malvaceae</taxon>
        <taxon>Malvoideae</taxon>
        <taxon>Hibiscus</taxon>
    </lineage>
</organism>
<dbReference type="Proteomes" id="UP001396334">
    <property type="component" value="Unassembled WGS sequence"/>
</dbReference>
<keyword evidence="2" id="KW-1185">Reference proteome</keyword>
<evidence type="ECO:0000313" key="1">
    <source>
        <dbReference type="EMBL" id="KAK9012900.1"/>
    </source>
</evidence>
<sequence length="71" mass="8233">MFAIAEVAAWWELDDDFAFWSDFNSVACHSVTAAATFAIRLSHPEITWMVHLSMDRMEVGRHIGMQRKDFE</sequence>
<dbReference type="EMBL" id="JBBPBN010000022">
    <property type="protein sequence ID" value="KAK9012900.1"/>
    <property type="molecule type" value="Genomic_DNA"/>
</dbReference>
<accession>A0ABR2RIY6</accession>
<gene>
    <name evidence="1" type="ORF">V6N11_040930</name>
</gene>
<proteinExistence type="predicted"/>
<reference evidence="1 2" key="1">
    <citation type="journal article" date="2024" name="G3 (Bethesda)">
        <title>Genome assembly of Hibiscus sabdariffa L. provides insights into metabolisms of medicinal natural products.</title>
        <authorList>
            <person name="Kim T."/>
        </authorList>
    </citation>
    <scope>NUCLEOTIDE SEQUENCE [LARGE SCALE GENOMIC DNA]</scope>
    <source>
        <strain evidence="1">TK-2024</strain>
        <tissue evidence="1">Old leaves</tissue>
    </source>
</reference>
<evidence type="ECO:0000313" key="2">
    <source>
        <dbReference type="Proteomes" id="UP001396334"/>
    </source>
</evidence>